<feature type="transmembrane region" description="Helical" evidence="1">
    <location>
        <begin position="69"/>
        <end position="90"/>
    </location>
</feature>
<protein>
    <recommendedName>
        <fullName evidence="4">Outer membrane protein assembly factor BamE</fullName>
    </recommendedName>
</protein>
<dbReference type="RefSeq" id="WP_056685190.1">
    <property type="nucleotide sequence ID" value="NZ_CP041305.1"/>
</dbReference>
<keyword evidence="1" id="KW-0472">Membrane</keyword>
<keyword evidence="1" id="KW-0812">Transmembrane</keyword>
<reference evidence="2 3" key="1">
    <citation type="submission" date="2015-09" db="EMBL/GenBank/DDBJ databases">
        <title>Genome sequencing project for genomic taxonomy and phylogenomics of Bacillus-like bacteria.</title>
        <authorList>
            <person name="Liu B."/>
            <person name="Wang J."/>
            <person name="Zhu Y."/>
            <person name="Liu G."/>
            <person name="Chen Q."/>
            <person name="Chen Z."/>
            <person name="Lan J."/>
            <person name="Che J."/>
            <person name="Ge C."/>
            <person name="Shi H."/>
            <person name="Pan Z."/>
            <person name="Liu X."/>
        </authorList>
    </citation>
    <scope>NUCLEOTIDE SEQUENCE [LARGE SCALE GENOMIC DNA]</scope>
    <source>
        <strain evidence="2 3">FJAT-18043</strain>
    </source>
</reference>
<keyword evidence="1" id="KW-1133">Transmembrane helix</keyword>
<dbReference type="AlphaFoldDB" id="A0A0Q3QQG5"/>
<keyword evidence="3" id="KW-1185">Reference proteome</keyword>
<feature type="transmembrane region" description="Helical" evidence="1">
    <location>
        <begin position="7"/>
        <end position="28"/>
    </location>
</feature>
<proteinExistence type="predicted"/>
<name>A0A0Q3QQG5_9BACI</name>
<evidence type="ECO:0008006" key="4">
    <source>
        <dbReference type="Google" id="ProtNLM"/>
    </source>
</evidence>
<dbReference type="PATRIC" id="fig|1637975.4.peg.3163"/>
<dbReference type="STRING" id="1637975.AN957_16265"/>
<sequence>MKKFFYFIFGGYIVLYVLIYFGYSIYIHSLHPTFSGLSVSAILMPVGLLILLLLVLWKYTDIRHHREGRFACLIVTTLCFVLLIYCFTVIGRNENKANFSSERWLAKSDERVYMVDDLLSRTKLIGLSKEEVITLLGKPDDTEYFTDDNNIVYYLGNERGFISIDSEWLVIWFDVDETVFKYEIQTD</sequence>
<evidence type="ECO:0000313" key="2">
    <source>
        <dbReference type="EMBL" id="KQL19966.1"/>
    </source>
</evidence>
<gene>
    <name evidence="2" type="ORF">AN957_16265</name>
</gene>
<organism evidence="2 3">
    <name type="scientific">Cytobacillus solani</name>
    <dbReference type="NCBI Taxonomy" id="1637975"/>
    <lineage>
        <taxon>Bacteria</taxon>
        <taxon>Bacillati</taxon>
        <taxon>Bacillota</taxon>
        <taxon>Bacilli</taxon>
        <taxon>Bacillales</taxon>
        <taxon>Bacillaceae</taxon>
        <taxon>Cytobacillus</taxon>
    </lineage>
</organism>
<feature type="transmembrane region" description="Helical" evidence="1">
    <location>
        <begin position="34"/>
        <end position="57"/>
    </location>
</feature>
<dbReference type="EMBL" id="LJIX01000006">
    <property type="protein sequence ID" value="KQL19966.1"/>
    <property type="molecule type" value="Genomic_DNA"/>
</dbReference>
<dbReference type="Proteomes" id="UP000050996">
    <property type="component" value="Unassembled WGS sequence"/>
</dbReference>
<evidence type="ECO:0000256" key="1">
    <source>
        <dbReference type="SAM" id="Phobius"/>
    </source>
</evidence>
<comment type="caution">
    <text evidence="2">The sequence shown here is derived from an EMBL/GenBank/DDBJ whole genome shotgun (WGS) entry which is preliminary data.</text>
</comment>
<evidence type="ECO:0000313" key="3">
    <source>
        <dbReference type="Proteomes" id="UP000050996"/>
    </source>
</evidence>
<accession>A0A0Q3QQG5</accession>